<comment type="caution">
    <text evidence="8">The sequence shown here is derived from an EMBL/GenBank/DDBJ whole genome shotgun (WGS) entry which is preliminary data.</text>
</comment>
<dbReference type="InterPro" id="IPR004146">
    <property type="entry name" value="DC1"/>
</dbReference>
<feature type="domain" description="Zinc finger PHD-type" evidence="6">
    <location>
        <begin position="28"/>
        <end position="90"/>
    </location>
</feature>
<feature type="domain" description="Zinc finger PHD-type" evidence="6">
    <location>
        <begin position="341"/>
        <end position="417"/>
    </location>
</feature>
<dbReference type="PANTHER" id="PTHR32410">
    <property type="entry name" value="CYSTEINE/HISTIDINE-RICH C1 DOMAIN FAMILY PROTEIN"/>
    <property type="match status" value="1"/>
</dbReference>
<accession>A0AAV5ID91</accession>
<feature type="domain" description="Zinc finger PHD-type" evidence="6">
    <location>
        <begin position="246"/>
        <end position="301"/>
    </location>
</feature>
<dbReference type="SMART" id="SM00249">
    <property type="entry name" value="PHD"/>
    <property type="match status" value="6"/>
</dbReference>
<keyword evidence="4" id="KW-0862">Zinc</keyword>
<feature type="domain" description="Phorbol-ester/DAG-type" evidence="5">
    <location>
        <begin position="600"/>
        <end position="646"/>
    </location>
</feature>
<dbReference type="InterPro" id="IPR002219">
    <property type="entry name" value="PKC_DAG/PE"/>
</dbReference>
<gene>
    <name evidence="8" type="ORF">SLEP1_g10653</name>
</gene>
<dbReference type="PANTHER" id="PTHR32410:SF216">
    <property type="entry name" value="PHORBOL-ESTER_DAG-TYPE DOMAIN-CONTAINING PROTEIN"/>
    <property type="match status" value="1"/>
</dbReference>
<dbReference type="InterPro" id="IPR053192">
    <property type="entry name" value="Vacuole_Formation_Reg"/>
</dbReference>
<feature type="domain" description="Phorbol-ester/DAG-type" evidence="5">
    <location>
        <begin position="8"/>
        <end position="60"/>
    </location>
</feature>
<dbReference type="InterPro" id="IPR001965">
    <property type="entry name" value="Znf_PHD"/>
</dbReference>
<dbReference type="Proteomes" id="UP001054252">
    <property type="component" value="Unassembled WGS sequence"/>
</dbReference>
<feature type="domain" description="Phorbol-ester/DAG-type" evidence="5">
    <location>
        <begin position="132"/>
        <end position="183"/>
    </location>
</feature>
<dbReference type="AlphaFoldDB" id="A0AAV5ID91"/>
<protein>
    <recommendedName>
        <fullName evidence="10">Phorbol-ester/DAG-type domain-containing protein</fullName>
    </recommendedName>
</protein>
<evidence type="ECO:0000313" key="9">
    <source>
        <dbReference type="Proteomes" id="UP001054252"/>
    </source>
</evidence>
<dbReference type="InterPro" id="IPR046349">
    <property type="entry name" value="C1-like_sf"/>
</dbReference>
<feature type="domain" description="Phorbol-ester/DAG-type" evidence="5">
    <location>
        <begin position="314"/>
        <end position="373"/>
    </location>
</feature>
<dbReference type="SUPFAM" id="SSF57889">
    <property type="entry name" value="Cysteine-rich domain"/>
    <property type="match status" value="7"/>
</dbReference>
<proteinExistence type="predicted"/>
<evidence type="ECO:0000256" key="2">
    <source>
        <dbReference type="ARBA" id="ARBA00022737"/>
    </source>
</evidence>
<evidence type="ECO:0008006" key="10">
    <source>
        <dbReference type="Google" id="ProtNLM"/>
    </source>
</evidence>
<feature type="domain" description="Phorbol-ester/DAG-type" evidence="5">
    <location>
        <begin position="69"/>
        <end position="117"/>
    </location>
</feature>
<dbReference type="SMART" id="SM00291">
    <property type="entry name" value="ZnF_ZZ"/>
    <property type="match status" value="2"/>
</dbReference>
<dbReference type="EMBL" id="BPVZ01000011">
    <property type="protein sequence ID" value="GKU97511.1"/>
    <property type="molecule type" value="Genomic_DNA"/>
</dbReference>
<dbReference type="Gene3D" id="3.30.60.20">
    <property type="match status" value="1"/>
</dbReference>
<evidence type="ECO:0000256" key="4">
    <source>
        <dbReference type="ARBA" id="ARBA00022833"/>
    </source>
</evidence>
<evidence type="ECO:0000313" key="8">
    <source>
        <dbReference type="EMBL" id="GKU97511.1"/>
    </source>
</evidence>
<feature type="domain" description="Zinc finger PHD-type" evidence="6">
    <location>
        <begin position="461"/>
        <end position="529"/>
    </location>
</feature>
<keyword evidence="3" id="KW-0863">Zinc-finger</keyword>
<evidence type="ECO:0000259" key="6">
    <source>
        <dbReference type="SMART" id="SM00249"/>
    </source>
</evidence>
<reference evidence="8 9" key="1">
    <citation type="journal article" date="2021" name="Commun. Biol.">
        <title>The genome of Shorea leprosula (Dipterocarpaceae) highlights the ecological relevance of drought in aseasonal tropical rainforests.</title>
        <authorList>
            <person name="Ng K.K.S."/>
            <person name="Kobayashi M.J."/>
            <person name="Fawcett J.A."/>
            <person name="Hatakeyama M."/>
            <person name="Paape T."/>
            <person name="Ng C.H."/>
            <person name="Ang C.C."/>
            <person name="Tnah L.H."/>
            <person name="Lee C.T."/>
            <person name="Nishiyama T."/>
            <person name="Sese J."/>
            <person name="O'Brien M.J."/>
            <person name="Copetti D."/>
            <person name="Mohd Noor M.I."/>
            <person name="Ong R.C."/>
            <person name="Putra M."/>
            <person name="Sireger I.Z."/>
            <person name="Indrioko S."/>
            <person name="Kosugi Y."/>
            <person name="Izuno A."/>
            <person name="Isagi Y."/>
            <person name="Lee S.L."/>
            <person name="Shimizu K.K."/>
        </authorList>
    </citation>
    <scope>NUCLEOTIDE SEQUENCE [LARGE SCALE GENOMIC DNA]</scope>
    <source>
        <strain evidence="8">214</strain>
    </source>
</reference>
<keyword evidence="9" id="KW-1185">Reference proteome</keyword>
<evidence type="ECO:0000259" key="5">
    <source>
        <dbReference type="SMART" id="SM00109"/>
    </source>
</evidence>
<feature type="domain" description="Zinc finger PHD-type" evidence="6">
    <location>
        <begin position="148"/>
        <end position="216"/>
    </location>
</feature>
<feature type="domain" description="Phorbol-ester/DAG-type" evidence="5">
    <location>
        <begin position="227"/>
        <end position="279"/>
    </location>
</feature>
<evidence type="ECO:0000256" key="3">
    <source>
        <dbReference type="ARBA" id="ARBA00022771"/>
    </source>
</evidence>
<keyword evidence="1" id="KW-0479">Metal-binding</keyword>
<sequence length="881" mass="102644">MEINHFSHHHRLVLLDQETGIDQSPKHYCSGCEEAVEGFTYGCGKCRFFLHKRCAELPGEINHPLHHEHPLVLSVTPYVPFRGFICDLCQRSTKGFAYHCSSCKFDLDIRCATHPELVAGDFQKLHHFSHDYPLIFVQHIDSEEKNKICPGCERGISSPFYCCPDCIFYLHKRCAELPLEITHHTHQKHPLFLLAKSPLHEDMYYKGFVYYCSICEFGIPIRYTFVHEHQLVVVEETSTDESAKASCSRCKEPVQDSSSSSCGKCRFFIHEKCAELPLEVSHPFHLQHPLILHDNKWRKCNMRMPEKSSSGSGEKYDRWKMGREEQSGDQETGTDQSPKHYCSGCEEAVEGSTYSCRKCRFFLHKKCAELPGEINHPLHRQHPLVLSTPTYEHVGSIVCNLCHRETKGFVYQCSSCKFHLDLRCATHPQLVTGDFQKLQHFSHDHPLIFVQHIDFGDKDQVCSGCKRSMSNPFYCCPDCMYHLHKKCAELSLVITHHTHQKHPLFLLAKPPLQEDVYHEGFVYYCSICEFGIPIRYTYVHEHPFECNYFAHVNCAIDEDLLEEEEEEESKLSTSDDSTGDVSCAFTEIKPGEIEHFAHEHNLIFNDRGFKDGQSCDGCMRPIATSFYYCEDCDFFIHEGCAKLLKKVRHWARKHSMELFFYIIFECDYCGFWNSGFGYKCDEFNMTMCIRCYEILDTCTVERHEHPLFFDHKYKGSCCGCGSKLMGGFRCKDKKCKFAIDYRCLVLPDTARYKYHNHPLMLTFRDDHHRSQCYCDICEEDRDPRHWFYHCANCDVSAHPSCLLRNSPYVRLGKPGRYAGHHPQHLVTFVKIDFNPPKCNKCDKPCRDGLAIQCTESDCNYIRHWDWYCLFREYSTYRSLKS</sequence>
<evidence type="ECO:0000256" key="1">
    <source>
        <dbReference type="ARBA" id="ARBA00022723"/>
    </source>
</evidence>
<dbReference type="SMART" id="SM00109">
    <property type="entry name" value="C1"/>
    <property type="match status" value="7"/>
</dbReference>
<organism evidence="8 9">
    <name type="scientific">Rubroshorea leprosula</name>
    <dbReference type="NCBI Taxonomy" id="152421"/>
    <lineage>
        <taxon>Eukaryota</taxon>
        <taxon>Viridiplantae</taxon>
        <taxon>Streptophyta</taxon>
        <taxon>Embryophyta</taxon>
        <taxon>Tracheophyta</taxon>
        <taxon>Spermatophyta</taxon>
        <taxon>Magnoliopsida</taxon>
        <taxon>eudicotyledons</taxon>
        <taxon>Gunneridae</taxon>
        <taxon>Pentapetalae</taxon>
        <taxon>rosids</taxon>
        <taxon>malvids</taxon>
        <taxon>Malvales</taxon>
        <taxon>Dipterocarpaceae</taxon>
        <taxon>Rubroshorea</taxon>
    </lineage>
</organism>
<keyword evidence="2" id="KW-0677">Repeat</keyword>
<dbReference type="Pfam" id="PF03107">
    <property type="entry name" value="C1_2"/>
    <property type="match status" value="9"/>
</dbReference>
<feature type="domain" description="Phorbol-ester/DAG-type" evidence="5">
    <location>
        <begin position="445"/>
        <end position="496"/>
    </location>
</feature>
<feature type="domain" description="ZZ-type" evidence="7">
    <location>
        <begin position="80"/>
        <end position="124"/>
    </location>
</feature>
<feature type="domain" description="Zinc finger PHD-type" evidence="6">
    <location>
        <begin position="773"/>
        <end position="842"/>
    </location>
</feature>
<evidence type="ECO:0000259" key="7">
    <source>
        <dbReference type="SMART" id="SM00291"/>
    </source>
</evidence>
<dbReference type="InterPro" id="IPR000433">
    <property type="entry name" value="Znf_ZZ"/>
</dbReference>
<feature type="domain" description="ZZ-type" evidence="7">
    <location>
        <begin position="393"/>
        <end position="437"/>
    </location>
</feature>
<dbReference type="GO" id="GO:0008270">
    <property type="term" value="F:zinc ion binding"/>
    <property type="evidence" value="ECO:0007669"/>
    <property type="project" value="UniProtKB-KW"/>
</dbReference>
<name>A0AAV5ID91_9ROSI</name>